<name>A0A5X3G0Y4_SALET</name>
<sequence length="178" mass="20383">MALNYINLDHLTREYMKKEFQYDQEKNGFYLSNFLSENGKEQWPTLLGEAIEYDDSWLENEIIRRGLLAQFYPRRKPRSTEMMQAKVPVTAAQTLAEGEFNRLYARGLSARVISEGDEFVEVYRARYSEHPRPESEAIIGKKINPSAILQDLRDNPGVDTALGIPPGPNSGITIKKVE</sequence>
<evidence type="ECO:0000256" key="1">
    <source>
        <dbReference type="SAM" id="MobiDB-lite"/>
    </source>
</evidence>
<dbReference type="AlphaFoldDB" id="A0A5X3G0Y4"/>
<protein>
    <submittedName>
        <fullName evidence="3">Uncharacterized protein</fullName>
    </submittedName>
</protein>
<feature type="region of interest" description="Disordered" evidence="1">
    <location>
        <begin position="159"/>
        <end position="178"/>
    </location>
</feature>
<dbReference type="RefSeq" id="WP_080184829.1">
    <property type="nucleotide sequence ID" value="NZ_CALPAP010000001.1"/>
</dbReference>
<proteinExistence type="predicted"/>
<gene>
    <name evidence="2" type="ORF">DPR94_15005</name>
    <name evidence="3" type="ORF">ECA58_11845</name>
</gene>
<comment type="caution">
    <text evidence="3">The sequence shown here is derived from an EMBL/GenBank/DDBJ whole genome shotgun (WGS) entry which is preliminary data.</text>
</comment>
<dbReference type="EMBL" id="AAHRJY010000008">
    <property type="protein sequence ID" value="EBZ5220557.1"/>
    <property type="molecule type" value="Genomic_DNA"/>
</dbReference>
<reference evidence="3" key="1">
    <citation type="submission" date="2018-10" db="EMBL/GenBank/DDBJ databases">
        <authorList>
            <person name="Ashton P.M."/>
            <person name="Dallman T."/>
            <person name="Nair S."/>
            <person name="De Pinna E."/>
            <person name="Peters T."/>
            <person name="Grant K."/>
        </authorList>
    </citation>
    <scope>NUCLEOTIDE SEQUENCE</scope>
    <source>
        <strain evidence="2">492553</strain>
        <strain evidence="3">624486</strain>
    </source>
</reference>
<evidence type="ECO:0000313" key="2">
    <source>
        <dbReference type="EMBL" id="EBW5074056.1"/>
    </source>
</evidence>
<evidence type="ECO:0000313" key="3">
    <source>
        <dbReference type="EMBL" id="EBZ5220557.1"/>
    </source>
</evidence>
<organism evidence="3">
    <name type="scientific">Salmonella enterica subsp. enterica serovar Kentucky</name>
    <dbReference type="NCBI Taxonomy" id="192955"/>
    <lineage>
        <taxon>Bacteria</taxon>
        <taxon>Pseudomonadati</taxon>
        <taxon>Pseudomonadota</taxon>
        <taxon>Gammaproteobacteria</taxon>
        <taxon>Enterobacterales</taxon>
        <taxon>Enterobacteriaceae</taxon>
        <taxon>Salmonella</taxon>
    </lineage>
</organism>
<accession>A0A5X3G0Y4</accession>
<dbReference type="EMBL" id="AAHINV010000012">
    <property type="protein sequence ID" value="EBW5074056.1"/>
    <property type="molecule type" value="Genomic_DNA"/>
</dbReference>